<dbReference type="AlphaFoldDB" id="T1J9M7"/>
<feature type="region of interest" description="Disordered" evidence="1">
    <location>
        <begin position="56"/>
        <end position="90"/>
    </location>
</feature>
<feature type="compositionally biased region" description="Polar residues" evidence="1">
    <location>
        <begin position="29"/>
        <end position="42"/>
    </location>
</feature>
<reference evidence="2" key="2">
    <citation type="submission" date="2015-02" db="UniProtKB">
        <authorList>
            <consortium name="EnsemblMetazoa"/>
        </authorList>
    </citation>
    <scope>IDENTIFICATION</scope>
</reference>
<dbReference type="EnsemblMetazoa" id="SMAR010424-RA">
    <property type="protein sequence ID" value="SMAR010424-PA"/>
    <property type="gene ID" value="SMAR010424"/>
</dbReference>
<proteinExistence type="predicted"/>
<feature type="compositionally biased region" description="Polar residues" evidence="1">
    <location>
        <begin position="74"/>
        <end position="83"/>
    </location>
</feature>
<keyword evidence="3" id="KW-1185">Reference proteome</keyword>
<evidence type="ECO:0000313" key="2">
    <source>
        <dbReference type="EnsemblMetazoa" id="SMAR010424-PA"/>
    </source>
</evidence>
<name>T1J9M7_STRMM</name>
<accession>T1J9M7</accession>
<protein>
    <submittedName>
        <fullName evidence="2">Uncharacterized protein</fullName>
    </submittedName>
</protein>
<dbReference type="Proteomes" id="UP000014500">
    <property type="component" value="Unassembled WGS sequence"/>
</dbReference>
<evidence type="ECO:0000256" key="1">
    <source>
        <dbReference type="SAM" id="MobiDB-lite"/>
    </source>
</evidence>
<feature type="compositionally biased region" description="Basic and acidic residues" evidence="1">
    <location>
        <begin position="203"/>
        <end position="213"/>
    </location>
</feature>
<feature type="compositionally biased region" description="Basic and acidic residues" evidence="1">
    <location>
        <begin position="9"/>
        <end position="28"/>
    </location>
</feature>
<organism evidence="2 3">
    <name type="scientific">Strigamia maritima</name>
    <name type="common">European centipede</name>
    <name type="synonym">Geophilus maritimus</name>
    <dbReference type="NCBI Taxonomy" id="126957"/>
    <lineage>
        <taxon>Eukaryota</taxon>
        <taxon>Metazoa</taxon>
        <taxon>Ecdysozoa</taxon>
        <taxon>Arthropoda</taxon>
        <taxon>Myriapoda</taxon>
        <taxon>Chilopoda</taxon>
        <taxon>Pleurostigmophora</taxon>
        <taxon>Geophilomorpha</taxon>
        <taxon>Linotaeniidae</taxon>
        <taxon>Strigamia</taxon>
    </lineage>
</organism>
<dbReference type="EMBL" id="JH431977">
    <property type="status" value="NOT_ANNOTATED_CDS"/>
    <property type="molecule type" value="Genomic_DNA"/>
</dbReference>
<feature type="region of interest" description="Disordered" evidence="1">
    <location>
        <begin position="202"/>
        <end position="224"/>
    </location>
</feature>
<evidence type="ECO:0000313" key="3">
    <source>
        <dbReference type="Proteomes" id="UP000014500"/>
    </source>
</evidence>
<feature type="region of interest" description="Disordered" evidence="1">
    <location>
        <begin position="1"/>
        <end position="42"/>
    </location>
</feature>
<sequence length="271" mass="30815">MHAKSPLWRSEKDISARFRQKRTADSESAHQTTSGSRHQTNQFTAIFPLCNKQKANTKAAQLPRPPSKPAVKASRSTTQWPSKNKSRRKPHTLLNAGRRHAAIRVAFESRMALRMRRKRHFRRAIRECTFEKSTATVYFFTGDANRIQWDASIASHQQIFLEQFVRAKSAVAEAIHCRESRGKNARRCESLHVCAQHHLAFSESDHRHQTPEKHKPKQTQAHNNSANTKFTQIHFVNGKGPTDLNLNPIPATLSCLAASVKSKKICQGSFH</sequence>
<dbReference type="HOGENOM" id="CLU_1027866_0_0_1"/>
<reference evidence="3" key="1">
    <citation type="submission" date="2011-05" db="EMBL/GenBank/DDBJ databases">
        <authorList>
            <person name="Richards S.R."/>
            <person name="Qu J."/>
            <person name="Jiang H."/>
            <person name="Jhangiani S.N."/>
            <person name="Agravi P."/>
            <person name="Goodspeed R."/>
            <person name="Gross S."/>
            <person name="Mandapat C."/>
            <person name="Jackson L."/>
            <person name="Mathew T."/>
            <person name="Pu L."/>
            <person name="Thornton R."/>
            <person name="Saada N."/>
            <person name="Wilczek-Boney K.B."/>
            <person name="Lee S."/>
            <person name="Kovar C."/>
            <person name="Wu Y."/>
            <person name="Scherer S.E."/>
            <person name="Worley K.C."/>
            <person name="Muzny D.M."/>
            <person name="Gibbs R."/>
        </authorList>
    </citation>
    <scope>NUCLEOTIDE SEQUENCE</scope>
    <source>
        <strain evidence="3">Brora</strain>
    </source>
</reference>